<dbReference type="PANTHER" id="PTHR46553:SF3">
    <property type="entry name" value="ADENINE NUCLEOTIDE ALPHA HYDROLASES-LIKE SUPERFAMILY PROTEIN"/>
    <property type="match status" value="1"/>
</dbReference>
<evidence type="ECO:0000313" key="3">
    <source>
        <dbReference type="EMBL" id="MFD1930257.1"/>
    </source>
</evidence>
<comment type="similarity">
    <text evidence="1">Belongs to the universal stress protein A family.</text>
</comment>
<sequence length="182" mass="19158">MSRGSTLKDRESLPATDDAGTRCVVVGVDGSAAARDALTWAAEEAARRQAALVIVHAWESPSPYRAPYAPASVWVGPEWARDEGRALLDRMAAIASRVCPWSAVERRLVEGRPAEALLAAAEGADLLVLGARAQMAGDGRLGATVLACLRWPPCPVVMVPVVPLETAARSEPAASRLHGTCL</sequence>
<reference evidence="4" key="1">
    <citation type="journal article" date="2019" name="Int. J. Syst. Evol. Microbiol.">
        <title>The Global Catalogue of Microorganisms (GCM) 10K type strain sequencing project: providing services to taxonomists for standard genome sequencing and annotation.</title>
        <authorList>
            <consortium name="The Broad Institute Genomics Platform"/>
            <consortium name="The Broad Institute Genome Sequencing Center for Infectious Disease"/>
            <person name="Wu L."/>
            <person name="Ma J."/>
        </authorList>
    </citation>
    <scope>NUCLEOTIDE SEQUENCE [LARGE SCALE GENOMIC DNA]</scope>
    <source>
        <strain evidence="4">ICMP 6774ER</strain>
    </source>
</reference>
<evidence type="ECO:0000259" key="2">
    <source>
        <dbReference type="Pfam" id="PF00582"/>
    </source>
</evidence>
<gene>
    <name evidence="3" type="ORF">ACFSKW_02080</name>
</gene>
<dbReference type="EMBL" id="JBHUFV010000003">
    <property type="protein sequence ID" value="MFD1930257.1"/>
    <property type="molecule type" value="Genomic_DNA"/>
</dbReference>
<keyword evidence="4" id="KW-1185">Reference proteome</keyword>
<dbReference type="RefSeq" id="WP_379568489.1">
    <property type="nucleotide sequence ID" value="NZ_JBHUFV010000003.1"/>
</dbReference>
<dbReference type="InterPro" id="IPR006015">
    <property type="entry name" value="Universal_stress_UspA"/>
</dbReference>
<dbReference type="SUPFAM" id="SSF52402">
    <property type="entry name" value="Adenine nucleotide alpha hydrolases-like"/>
    <property type="match status" value="1"/>
</dbReference>
<dbReference type="InterPro" id="IPR014729">
    <property type="entry name" value="Rossmann-like_a/b/a_fold"/>
</dbReference>
<organism evidence="3 4">
    <name type="scientific">Nonomuraea mangrovi</name>
    <dbReference type="NCBI Taxonomy" id="2316207"/>
    <lineage>
        <taxon>Bacteria</taxon>
        <taxon>Bacillati</taxon>
        <taxon>Actinomycetota</taxon>
        <taxon>Actinomycetes</taxon>
        <taxon>Streptosporangiales</taxon>
        <taxon>Streptosporangiaceae</taxon>
        <taxon>Nonomuraea</taxon>
    </lineage>
</organism>
<dbReference type="PRINTS" id="PR01438">
    <property type="entry name" value="UNVRSLSTRESS"/>
</dbReference>
<dbReference type="Pfam" id="PF00582">
    <property type="entry name" value="Usp"/>
    <property type="match status" value="1"/>
</dbReference>
<proteinExistence type="inferred from homology"/>
<dbReference type="CDD" id="cd00293">
    <property type="entry name" value="USP-like"/>
    <property type="match status" value="1"/>
</dbReference>
<evidence type="ECO:0000313" key="4">
    <source>
        <dbReference type="Proteomes" id="UP001597368"/>
    </source>
</evidence>
<feature type="domain" description="UspA" evidence="2">
    <location>
        <begin position="24"/>
        <end position="160"/>
    </location>
</feature>
<protein>
    <submittedName>
        <fullName evidence="3">Universal stress protein</fullName>
    </submittedName>
</protein>
<dbReference type="InterPro" id="IPR006016">
    <property type="entry name" value="UspA"/>
</dbReference>
<name>A0ABW4SL35_9ACTN</name>
<dbReference type="PANTHER" id="PTHR46553">
    <property type="entry name" value="ADENINE NUCLEOTIDE ALPHA HYDROLASES-LIKE SUPERFAMILY PROTEIN"/>
    <property type="match status" value="1"/>
</dbReference>
<dbReference type="Proteomes" id="UP001597368">
    <property type="component" value="Unassembled WGS sequence"/>
</dbReference>
<accession>A0ABW4SL35</accession>
<evidence type="ECO:0000256" key="1">
    <source>
        <dbReference type="ARBA" id="ARBA00008791"/>
    </source>
</evidence>
<comment type="caution">
    <text evidence="3">The sequence shown here is derived from an EMBL/GenBank/DDBJ whole genome shotgun (WGS) entry which is preliminary data.</text>
</comment>
<dbReference type="Gene3D" id="3.40.50.620">
    <property type="entry name" value="HUPs"/>
    <property type="match status" value="1"/>
</dbReference>